<dbReference type="FunFam" id="1.10.1370.30:FF:000005">
    <property type="entry name" value="Angiotensin-converting enzyme"/>
    <property type="match status" value="1"/>
</dbReference>
<feature type="binding site" evidence="10">
    <location>
        <position position="393"/>
    </location>
    <ligand>
        <name>Zn(2+)</name>
        <dbReference type="ChEBI" id="CHEBI:29105"/>
        <label>2</label>
        <note>catalytic</note>
    </ligand>
</feature>
<dbReference type="EC" id="3.4.15.1" evidence="12"/>
<dbReference type="HOGENOM" id="CLU_014364_3_0_0"/>
<dbReference type="Pfam" id="PF01401">
    <property type="entry name" value="Peptidase_M2"/>
    <property type="match status" value="1"/>
</dbReference>
<evidence type="ECO:0000256" key="10">
    <source>
        <dbReference type="PIRSR" id="PIRSR601548-8"/>
    </source>
</evidence>
<feature type="disulfide bond" evidence="9">
    <location>
        <begin position="135"/>
        <end position="142"/>
    </location>
</feature>
<keyword evidence="12" id="KW-0121">Carboxypeptidase</keyword>
<feature type="binding site" evidence="7">
    <location>
        <position position="206"/>
    </location>
    <ligand>
        <name>chloride</name>
        <dbReference type="ChEBI" id="CHEBI:17996"/>
        <label>1</label>
    </ligand>
</feature>
<reference evidence="12" key="1">
    <citation type="submission" date="2006-10" db="EMBL/GenBank/DDBJ databases">
        <title>Complete sequence of Solibacter usitatus Ellin6076.</title>
        <authorList>
            <consortium name="US DOE Joint Genome Institute"/>
            <person name="Copeland A."/>
            <person name="Lucas S."/>
            <person name="Lapidus A."/>
            <person name="Barry K."/>
            <person name="Detter J.C."/>
            <person name="Glavina del Rio T."/>
            <person name="Hammon N."/>
            <person name="Israni S."/>
            <person name="Dalin E."/>
            <person name="Tice H."/>
            <person name="Pitluck S."/>
            <person name="Thompson L.S."/>
            <person name="Brettin T."/>
            <person name="Bruce D."/>
            <person name="Han C."/>
            <person name="Tapia R."/>
            <person name="Gilna P."/>
            <person name="Schmutz J."/>
            <person name="Larimer F."/>
            <person name="Land M."/>
            <person name="Hauser L."/>
            <person name="Kyrpides N."/>
            <person name="Mikhailova N."/>
            <person name="Janssen P.H."/>
            <person name="Kuske C.R."/>
            <person name="Richardson P."/>
        </authorList>
    </citation>
    <scope>NUCLEOTIDE SEQUENCE</scope>
    <source>
        <strain evidence="12">Ellin6076</strain>
    </source>
</reference>
<feature type="glycosylation site" description="N-linked (GlcNAc...) (complex) asparagine" evidence="5">
    <location>
        <position position="72"/>
    </location>
</feature>
<evidence type="ECO:0000256" key="3">
    <source>
        <dbReference type="ARBA" id="ARBA00023180"/>
    </source>
</evidence>
<evidence type="ECO:0000256" key="11">
    <source>
        <dbReference type="SAM" id="SignalP"/>
    </source>
</evidence>
<evidence type="ECO:0000256" key="8">
    <source>
        <dbReference type="PIRSR" id="PIRSR601548-3"/>
    </source>
</evidence>
<keyword evidence="2 9" id="KW-1015">Disulfide bond</keyword>
<keyword evidence="8" id="KW-0862">Zinc</keyword>
<keyword evidence="1 11" id="KW-0732">Signal</keyword>
<dbReference type="PANTHER" id="PTHR10514">
    <property type="entry name" value="ANGIOTENSIN-CONVERTING ENZYME"/>
    <property type="match status" value="1"/>
</dbReference>
<dbReference type="GO" id="GO:0006508">
    <property type="term" value="P:proteolysis"/>
    <property type="evidence" value="ECO:0007669"/>
    <property type="project" value="InterPro"/>
</dbReference>
<feature type="active site" description="Proton donor 2" evidence="6">
    <location>
        <position position="493"/>
    </location>
</feature>
<dbReference type="GO" id="GO:0008241">
    <property type="term" value="F:peptidyl-dipeptidase activity"/>
    <property type="evidence" value="ECO:0007669"/>
    <property type="project" value="UniProtKB-EC"/>
</dbReference>
<dbReference type="AlphaFoldDB" id="Q01X12"/>
<dbReference type="PRINTS" id="PR00791">
    <property type="entry name" value="PEPDIPTASEA"/>
</dbReference>
<feature type="chain" id="PRO_5004163393" evidence="11">
    <location>
        <begin position="17"/>
        <end position="594"/>
    </location>
</feature>
<dbReference type="SUPFAM" id="SSF55486">
    <property type="entry name" value="Metalloproteases ('zincins'), catalytic domain"/>
    <property type="match status" value="1"/>
</dbReference>
<organism evidence="12">
    <name type="scientific">Solibacter usitatus (strain Ellin6076)</name>
    <dbReference type="NCBI Taxonomy" id="234267"/>
    <lineage>
        <taxon>Bacteria</taxon>
        <taxon>Pseudomonadati</taxon>
        <taxon>Acidobacteriota</taxon>
        <taxon>Terriglobia</taxon>
        <taxon>Bryobacterales</taxon>
        <taxon>Solibacteraceae</taxon>
        <taxon>Candidatus Solibacter</taxon>
    </lineage>
</organism>
<name>Q01X12_SOLUE</name>
<dbReference type="KEGG" id="sus:Acid_4844"/>
<feature type="binding site" evidence="8">
    <location>
        <position position="393"/>
    </location>
    <ligand>
        <name>Zn(2+)</name>
        <dbReference type="ChEBI" id="CHEBI:29105"/>
        <label>1</label>
        <note>catalytic</note>
    </ligand>
</feature>
<dbReference type="InParanoid" id="Q01X12"/>
<dbReference type="STRING" id="234267.Acid_4844"/>
<evidence type="ECO:0000256" key="6">
    <source>
        <dbReference type="PIRSR" id="PIRSR601548-11"/>
    </source>
</evidence>
<keyword evidence="12" id="KW-0378">Hydrolase</keyword>
<accession>Q01X12</accession>
<dbReference type="GO" id="GO:0004180">
    <property type="term" value="F:carboxypeptidase activity"/>
    <property type="evidence" value="ECO:0007669"/>
    <property type="project" value="UniProtKB-KW"/>
</dbReference>
<proteinExistence type="predicted"/>
<dbReference type="PANTHER" id="PTHR10514:SF27">
    <property type="entry name" value="ANGIOTENSIN-CONVERTING ENZYME"/>
    <property type="match status" value="1"/>
</dbReference>
<evidence type="ECO:0000256" key="2">
    <source>
        <dbReference type="ARBA" id="ARBA00023157"/>
    </source>
</evidence>
<keyword evidence="8" id="KW-0479">Metal-binding</keyword>
<evidence type="ECO:0000256" key="1">
    <source>
        <dbReference type="ARBA" id="ARBA00022729"/>
    </source>
</evidence>
<feature type="disulfide bond" evidence="9">
    <location>
        <begin position="334"/>
        <end position="352"/>
    </location>
</feature>
<feature type="active site" description="Proton donor 1" evidence="4">
    <location>
        <position position="493"/>
    </location>
</feature>
<feature type="binding site" evidence="10">
    <location>
        <position position="369"/>
    </location>
    <ligand>
        <name>Zn(2+)</name>
        <dbReference type="ChEBI" id="CHEBI:29105"/>
        <label>2</label>
        <note>catalytic</note>
    </ligand>
</feature>
<protein>
    <submittedName>
        <fullName evidence="12">Peptidyl-dipeptidase A</fullName>
        <ecNumber evidence="12">3.4.15.1</ecNumber>
    </submittedName>
</protein>
<feature type="active site" description="Proton acceptor 1" evidence="4">
    <location>
        <position position="366"/>
    </location>
</feature>
<evidence type="ECO:0000256" key="7">
    <source>
        <dbReference type="PIRSR" id="PIRSR601548-2"/>
    </source>
</evidence>
<dbReference type="GO" id="GO:0016020">
    <property type="term" value="C:membrane"/>
    <property type="evidence" value="ECO:0007669"/>
    <property type="project" value="InterPro"/>
</dbReference>
<keyword evidence="12" id="KW-0645">Protease</keyword>
<dbReference type="Gene3D" id="1.10.1370.30">
    <property type="match status" value="2"/>
</dbReference>
<feature type="binding site" evidence="8">
    <location>
        <position position="369"/>
    </location>
    <ligand>
        <name>Zn(2+)</name>
        <dbReference type="ChEBI" id="CHEBI:29105"/>
        <label>1</label>
        <note>catalytic</note>
    </ligand>
</feature>
<dbReference type="GO" id="GO:0008237">
    <property type="term" value="F:metallopeptidase activity"/>
    <property type="evidence" value="ECO:0007669"/>
    <property type="project" value="InterPro"/>
</dbReference>
<dbReference type="eggNOG" id="COG1164">
    <property type="taxonomic scope" value="Bacteria"/>
</dbReference>
<dbReference type="OrthoDB" id="9762795at2"/>
<dbReference type="CDD" id="cd06461">
    <property type="entry name" value="M2_ACE"/>
    <property type="match status" value="1"/>
</dbReference>
<feature type="active site" description="Proton acceptor 2" evidence="6">
    <location>
        <position position="366"/>
    </location>
</feature>
<feature type="binding site" evidence="10">
    <location>
        <position position="365"/>
    </location>
    <ligand>
        <name>Zn(2+)</name>
        <dbReference type="ChEBI" id="CHEBI:29105"/>
        <label>2</label>
        <note>catalytic</note>
    </ligand>
</feature>
<dbReference type="InterPro" id="IPR001548">
    <property type="entry name" value="Peptidase_M2"/>
</dbReference>
<sequence precursor="true">MKTLAVALFCAALAFAADPKATAEEARKFINDAEQKLLTLGVDSQRADWVKSTFITDDTELLAAMLDEKAINATVDYAKKSTRFDGLKLDPVTERKIKLLKLSLTIATPADARESEELTRITSSMEGAYGKGKYCPAGPDSCKDLEQLSKILAESRDPAALKEAWTGWHAIAKPIRKDFVRYVDLANKGARELGFKDNGAMWRAKYDMSPDEFARELDRLWEQVKPLYLSLHAYVRNRLHEKYGDVVPANGAIPADLLGNMWAQDWDNIYPLIAPPNADPGYDLSELLKRRSVDWKQMVKYGEGFFTSLGFDPLPATFWERSLFLKPRDRDVVCHASAWDIDTESDVRLKMCLQITGEDFLTVHHELGHNFYQLAYRKQPPLFRDSANDGFHEAVGDTIALSITPEYLVKLGLLDKAPDPSQDIGLLLHKALEKIAFLPFGLVIDQWRWKVFAGEITPDKYNQTWWQLRQKYQGIAPPVDRSESDFDPAAKYHVAANVPYMRYFLADILQFQFHRALSQAAGCTGPLNRCSIYGNKAAGDRLNAMLSMGASRPWQEALEKIAGTRQMDATAIRDYFAPLQKWLDAQNKGKPVGW</sequence>
<dbReference type="PROSITE" id="PS52011">
    <property type="entry name" value="PEPTIDASE_M2"/>
    <property type="match status" value="1"/>
</dbReference>
<gene>
    <name evidence="12" type="ordered locus">Acid_4844</name>
</gene>
<evidence type="ECO:0000256" key="5">
    <source>
        <dbReference type="PIRSR" id="PIRSR601548-10"/>
    </source>
</evidence>
<dbReference type="EMBL" id="CP000473">
    <property type="protein sequence ID" value="ABJ85803.1"/>
    <property type="molecule type" value="Genomic_DNA"/>
</dbReference>
<evidence type="ECO:0000313" key="12">
    <source>
        <dbReference type="EMBL" id="ABJ85803.1"/>
    </source>
</evidence>
<keyword evidence="3 5" id="KW-0325">Glycoprotein</keyword>
<evidence type="ECO:0000256" key="4">
    <source>
        <dbReference type="PIRSR" id="PIRSR601548-1"/>
    </source>
</evidence>
<feature type="signal peptide" evidence="11">
    <location>
        <begin position="1"/>
        <end position="16"/>
    </location>
</feature>
<feature type="binding site" evidence="8">
    <location>
        <position position="365"/>
    </location>
    <ligand>
        <name>Zn(2+)</name>
        <dbReference type="ChEBI" id="CHEBI:29105"/>
        <label>1</label>
        <note>catalytic</note>
    </ligand>
</feature>
<evidence type="ECO:0000256" key="9">
    <source>
        <dbReference type="PIRSR" id="PIRSR601548-4"/>
    </source>
</evidence>
<feature type="binding site" evidence="7">
    <location>
        <position position="502"/>
    </location>
    <ligand>
        <name>chloride</name>
        <dbReference type="ChEBI" id="CHEBI:17996"/>
        <label>1</label>
    </ligand>
</feature>